<dbReference type="Proteomes" id="UP001430755">
    <property type="component" value="Unassembled WGS sequence"/>
</dbReference>
<proteinExistence type="predicted"/>
<sequence>MNAHKYQRDIAKVEAERDAAKAEAEGYKALKDEFEQWKAEQETAKTESALKAAGCHDVVAASARLGEFDGDIEKLKEAAPYLFTSTDNSKSTGGKPKGTPDPEDERTKKMRETFGLTNEKE</sequence>
<reference evidence="3" key="1">
    <citation type="submission" date="2021-11" db="EMBL/GenBank/DDBJ databases">
        <title>A Novel Adlercreutzia Species, isolated from a Allomyrina dichotoma larva feces.</title>
        <authorList>
            <person name="Suh M.K."/>
        </authorList>
    </citation>
    <scope>NUCLEOTIDE SEQUENCE</scope>
    <source>
        <strain evidence="3">JBNU-10</strain>
    </source>
</reference>
<gene>
    <name evidence="3" type="ORF">LPT13_11310</name>
</gene>
<evidence type="ECO:0000313" key="3">
    <source>
        <dbReference type="EMBL" id="MCI2242933.1"/>
    </source>
</evidence>
<feature type="compositionally biased region" description="Basic and acidic residues" evidence="2">
    <location>
        <begin position="105"/>
        <end position="121"/>
    </location>
</feature>
<comment type="caution">
    <text evidence="3">The sequence shown here is derived from an EMBL/GenBank/DDBJ whole genome shotgun (WGS) entry which is preliminary data.</text>
</comment>
<evidence type="ECO:0000256" key="2">
    <source>
        <dbReference type="SAM" id="MobiDB-lite"/>
    </source>
</evidence>
<protein>
    <recommendedName>
        <fullName evidence="5">DUF4355 domain-containing protein</fullName>
    </recommendedName>
</protein>
<dbReference type="EMBL" id="JAJMLW010000004">
    <property type="protein sequence ID" value="MCI2242933.1"/>
    <property type="molecule type" value="Genomic_DNA"/>
</dbReference>
<name>A0ABS9WJ78_9ACTN</name>
<feature type="coiled-coil region" evidence="1">
    <location>
        <begin position="3"/>
        <end position="47"/>
    </location>
</feature>
<keyword evidence="4" id="KW-1185">Reference proteome</keyword>
<accession>A0ABS9WJ78</accession>
<feature type="compositionally biased region" description="Polar residues" evidence="2">
    <location>
        <begin position="83"/>
        <end position="92"/>
    </location>
</feature>
<evidence type="ECO:0000313" key="4">
    <source>
        <dbReference type="Proteomes" id="UP001430755"/>
    </source>
</evidence>
<organism evidence="3 4">
    <name type="scientific">Adlercreutzia faecimuris</name>
    <dbReference type="NCBI Taxonomy" id="2897341"/>
    <lineage>
        <taxon>Bacteria</taxon>
        <taxon>Bacillati</taxon>
        <taxon>Actinomycetota</taxon>
        <taxon>Coriobacteriia</taxon>
        <taxon>Eggerthellales</taxon>
        <taxon>Eggerthellaceae</taxon>
        <taxon>Adlercreutzia</taxon>
    </lineage>
</organism>
<feature type="region of interest" description="Disordered" evidence="2">
    <location>
        <begin position="83"/>
        <end position="121"/>
    </location>
</feature>
<dbReference type="RefSeq" id="WP_242166508.1">
    <property type="nucleotide sequence ID" value="NZ_JAJMLW010000004.1"/>
</dbReference>
<evidence type="ECO:0000256" key="1">
    <source>
        <dbReference type="SAM" id="Coils"/>
    </source>
</evidence>
<evidence type="ECO:0008006" key="5">
    <source>
        <dbReference type="Google" id="ProtNLM"/>
    </source>
</evidence>
<keyword evidence="1" id="KW-0175">Coiled coil</keyword>